<proteinExistence type="predicted"/>
<keyword evidence="2" id="KW-1185">Reference proteome</keyword>
<dbReference type="EMBL" id="PGOL01002424">
    <property type="protein sequence ID" value="PKI48233.1"/>
    <property type="molecule type" value="Genomic_DNA"/>
</dbReference>
<dbReference type="AlphaFoldDB" id="A0A2I0IWU7"/>
<accession>A0A2I0IWU7</accession>
<evidence type="ECO:0000313" key="1">
    <source>
        <dbReference type="EMBL" id="PKI48233.1"/>
    </source>
</evidence>
<name>A0A2I0IWU7_PUNGR</name>
<evidence type="ECO:0000313" key="2">
    <source>
        <dbReference type="Proteomes" id="UP000233551"/>
    </source>
</evidence>
<comment type="caution">
    <text evidence="1">The sequence shown here is derived from an EMBL/GenBank/DDBJ whole genome shotgun (WGS) entry which is preliminary data.</text>
</comment>
<protein>
    <submittedName>
        <fullName evidence="1">Uncharacterized protein</fullName>
    </submittedName>
</protein>
<sequence>MARRRSSGAPGGRFGDPIVFAVGMWGWRLQIENLCSEMDLGGGKYVGWFSVGFDRFWPRGGSDEMRKRAGV</sequence>
<reference evidence="1 2" key="1">
    <citation type="submission" date="2017-11" db="EMBL/GenBank/DDBJ databases">
        <title>De-novo sequencing of pomegranate (Punica granatum L.) genome.</title>
        <authorList>
            <person name="Akparov Z."/>
            <person name="Amiraslanov A."/>
            <person name="Hajiyeva S."/>
            <person name="Abbasov M."/>
            <person name="Kaur K."/>
            <person name="Hamwieh A."/>
            <person name="Solovyev V."/>
            <person name="Salamov A."/>
            <person name="Braich B."/>
            <person name="Kosarev P."/>
            <person name="Mahmoud A."/>
            <person name="Hajiyev E."/>
            <person name="Babayeva S."/>
            <person name="Izzatullayeva V."/>
            <person name="Mammadov A."/>
            <person name="Mammadov A."/>
            <person name="Sharifova S."/>
            <person name="Ojaghi J."/>
            <person name="Eynullazada K."/>
            <person name="Bayramov B."/>
            <person name="Abdulazimova A."/>
            <person name="Shahmuradov I."/>
        </authorList>
    </citation>
    <scope>NUCLEOTIDE SEQUENCE [LARGE SCALE GENOMIC DNA]</scope>
    <source>
        <strain evidence="2">cv. AG2017</strain>
        <tissue evidence="1">Leaf</tissue>
    </source>
</reference>
<gene>
    <name evidence="1" type="ORF">CRG98_031388</name>
</gene>
<dbReference type="Proteomes" id="UP000233551">
    <property type="component" value="Unassembled WGS sequence"/>
</dbReference>
<organism evidence="1 2">
    <name type="scientific">Punica granatum</name>
    <name type="common">Pomegranate</name>
    <dbReference type="NCBI Taxonomy" id="22663"/>
    <lineage>
        <taxon>Eukaryota</taxon>
        <taxon>Viridiplantae</taxon>
        <taxon>Streptophyta</taxon>
        <taxon>Embryophyta</taxon>
        <taxon>Tracheophyta</taxon>
        <taxon>Spermatophyta</taxon>
        <taxon>Magnoliopsida</taxon>
        <taxon>eudicotyledons</taxon>
        <taxon>Gunneridae</taxon>
        <taxon>Pentapetalae</taxon>
        <taxon>rosids</taxon>
        <taxon>malvids</taxon>
        <taxon>Myrtales</taxon>
        <taxon>Lythraceae</taxon>
        <taxon>Punica</taxon>
    </lineage>
</organism>